<dbReference type="Proteomes" id="UP001172155">
    <property type="component" value="Unassembled WGS sequence"/>
</dbReference>
<comment type="caution">
    <text evidence="1">The sequence shown here is derived from an EMBL/GenBank/DDBJ whole genome shotgun (WGS) entry which is preliminary data.</text>
</comment>
<keyword evidence="2" id="KW-1185">Reference proteome</keyword>
<evidence type="ECO:0000313" key="1">
    <source>
        <dbReference type="EMBL" id="KAK0746063.1"/>
    </source>
</evidence>
<name>A0AA40EV11_9PEZI</name>
<dbReference type="EMBL" id="JAUKUD010000004">
    <property type="protein sequence ID" value="KAK0746063.1"/>
    <property type="molecule type" value="Genomic_DNA"/>
</dbReference>
<proteinExistence type="predicted"/>
<evidence type="ECO:0000313" key="2">
    <source>
        <dbReference type="Proteomes" id="UP001172155"/>
    </source>
</evidence>
<sequence>MHRGEMVCRPATHHFDNGSTVVARMGDGRVRESEDPRRERRRWLIANRDGGEGMPRNTGGRVRVSSLVIHYQSSPGGPPREKRVDGFHSNIALECEDGGVIAEGADCASSLLVSTPSSGGCCLAGLKEACISVAWREKLEGDGGRGRAAVIQWQSQWTERVKKKKGLCMAKCTIRCIAWAKSDRFEAMVPTAKRLKGFLGLSEAYGPEGGINTGPKDIPFLPPTQQALF</sequence>
<gene>
    <name evidence="1" type="ORF">B0T18DRAFT_142698</name>
</gene>
<protein>
    <submittedName>
        <fullName evidence="1">Uncharacterized protein</fullName>
    </submittedName>
</protein>
<dbReference type="AlphaFoldDB" id="A0AA40EV11"/>
<reference evidence="1" key="1">
    <citation type="submission" date="2023-06" db="EMBL/GenBank/DDBJ databases">
        <title>Genome-scale phylogeny and comparative genomics of the fungal order Sordariales.</title>
        <authorList>
            <consortium name="Lawrence Berkeley National Laboratory"/>
            <person name="Hensen N."/>
            <person name="Bonometti L."/>
            <person name="Westerberg I."/>
            <person name="Brannstrom I.O."/>
            <person name="Guillou S."/>
            <person name="Cros-Aarteil S."/>
            <person name="Calhoun S."/>
            <person name="Haridas S."/>
            <person name="Kuo A."/>
            <person name="Mondo S."/>
            <person name="Pangilinan J."/>
            <person name="Riley R."/>
            <person name="LaButti K."/>
            <person name="Andreopoulos B."/>
            <person name="Lipzen A."/>
            <person name="Chen C."/>
            <person name="Yanf M."/>
            <person name="Daum C."/>
            <person name="Ng V."/>
            <person name="Clum A."/>
            <person name="Steindorff A."/>
            <person name="Ohm R."/>
            <person name="Martin F."/>
            <person name="Silar P."/>
            <person name="Natvig D."/>
            <person name="Lalanne C."/>
            <person name="Gautier V."/>
            <person name="Ament-velasquez S.L."/>
            <person name="Kruys A."/>
            <person name="Hutchinson M.I."/>
            <person name="Powell A.J."/>
            <person name="Barry K."/>
            <person name="Miller A.N."/>
            <person name="Grigoriev I.V."/>
            <person name="Debuchy R."/>
            <person name="Gladieux P."/>
            <person name="Thoren M.H."/>
            <person name="Johannesson H."/>
        </authorList>
    </citation>
    <scope>NUCLEOTIDE SEQUENCE</scope>
    <source>
        <strain evidence="1">SMH3187-1</strain>
    </source>
</reference>
<organism evidence="1 2">
    <name type="scientific">Schizothecium vesticola</name>
    <dbReference type="NCBI Taxonomy" id="314040"/>
    <lineage>
        <taxon>Eukaryota</taxon>
        <taxon>Fungi</taxon>
        <taxon>Dikarya</taxon>
        <taxon>Ascomycota</taxon>
        <taxon>Pezizomycotina</taxon>
        <taxon>Sordariomycetes</taxon>
        <taxon>Sordariomycetidae</taxon>
        <taxon>Sordariales</taxon>
        <taxon>Schizotheciaceae</taxon>
        <taxon>Schizothecium</taxon>
    </lineage>
</organism>
<accession>A0AA40EV11</accession>